<dbReference type="InterPro" id="IPR017907">
    <property type="entry name" value="Znf_RING_CS"/>
</dbReference>
<name>A0A284R2W6_ARMOS</name>
<dbReference type="SMART" id="SM00184">
    <property type="entry name" value="RING"/>
    <property type="match status" value="1"/>
</dbReference>
<feature type="region of interest" description="Disordered" evidence="10">
    <location>
        <begin position="303"/>
        <end position="357"/>
    </location>
</feature>
<keyword evidence="4" id="KW-0677">Repeat</keyword>
<dbReference type="InterPro" id="IPR000571">
    <property type="entry name" value="Znf_CCCH"/>
</dbReference>
<dbReference type="SUPFAM" id="SSF57850">
    <property type="entry name" value="RING/U-box"/>
    <property type="match status" value="3"/>
</dbReference>
<dbReference type="CDD" id="cd20335">
    <property type="entry name" value="BRcat_RBR"/>
    <property type="match status" value="1"/>
</dbReference>
<feature type="compositionally biased region" description="Basic and acidic residues" evidence="10">
    <location>
        <begin position="397"/>
        <end position="457"/>
    </location>
</feature>
<dbReference type="Gene3D" id="3.30.40.10">
    <property type="entry name" value="Zinc/RING finger domain, C3HC4 (zinc finger)"/>
    <property type="match status" value="1"/>
</dbReference>
<feature type="region of interest" description="Disordered" evidence="10">
    <location>
        <begin position="103"/>
        <end position="132"/>
    </location>
</feature>
<evidence type="ECO:0000259" key="12">
    <source>
        <dbReference type="PROSITE" id="PS50103"/>
    </source>
</evidence>
<evidence type="ECO:0000256" key="8">
    <source>
        <dbReference type="PROSITE-ProRule" id="PRU00723"/>
    </source>
</evidence>
<reference evidence="15" key="1">
    <citation type="journal article" date="2017" name="Nat. Ecol. Evol.">
        <title>Genome expansion and lineage-specific genetic innovations in the forest pathogenic fungi Armillaria.</title>
        <authorList>
            <person name="Sipos G."/>
            <person name="Prasanna A.N."/>
            <person name="Walter M.C."/>
            <person name="O'Connor E."/>
            <person name="Balint B."/>
            <person name="Krizsan K."/>
            <person name="Kiss B."/>
            <person name="Hess J."/>
            <person name="Varga T."/>
            <person name="Slot J."/>
            <person name="Riley R."/>
            <person name="Boka B."/>
            <person name="Rigling D."/>
            <person name="Barry K."/>
            <person name="Lee J."/>
            <person name="Mihaltcheva S."/>
            <person name="LaButti K."/>
            <person name="Lipzen A."/>
            <person name="Waldron R."/>
            <person name="Moloney N.M."/>
            <person name="Sperisen C."/>
            <person name="Kredics L."/>
            <person name="Vagvoelgyi C."/>
            <person name="Patrignani A."/>
            <person name="Fitzpatrick D."/>
            <person name="Nagy I."/>
            <person name="Doyle S."/>
            <person name="Anderson J.B."/>
            <person name="Grigoriev I.V."/>
            <person name="Gueldener U."/>
            <person name="Muensterkoetter M."/>
            <person name="Nagy L.G."/>
        </authorList>
    </citation>
    <scope>NUCLEOTIDE SEQUENCE [LARGE SCALE GENOMIC DNA]</scope>
    <source>
        <strain evidence="15">C18/9</strain>
    </source>
</reference>
<evidence type="ECO:0000313" key="15">
    <source>
        <dbReference type="Proteomes" id="UP000219338"/>
    </source>
</evidence>
<evidence type="ECO:0000256" key="10">
    <source>
        <dbReference type="SAM" id="MobiDB-lite"/>
    </source>
</evidence>
<feature type="compositionally biased region" description="Basic residues" evidence="10">
    <location>
        <begin position="47"/>
        <end position="56"/>
    </location>
</feature>
<gene>
    <name evidence="14" type="ORF">ARMOST_06373</name>
</gene>
<keyword evidence="2" id="KW-0808">Transferase</keyword>
<dbReference type="PROSITE" id="PS50089">
    <property type="entry name" value="ZF_RING_2"/>
    <property type="match status" value="1"/>
</dbReference>
<evidence type="ECO:0000256" key="1">
    <source>
        <dbReference type="ARBA" id="ARBA00004906"/>
    </source>
</evidence>
<dbReference type="Gene3D" id="1.20.120.1750">
    <property type="match status" value="1"/>
</dbReference>
<dbReference type="SMART" id="SM00356">
    <property type="entry name" value="ZnF_C3H1"/>
    <property type="match status" value="2"/>
</dbReference>
<evidence type="ECO:0000256" key="4">
    <source>
        <dbReference type="ARBA" id="ARBA00022737"/>
    </source>
</evidence>
<dbReference type="AlphaFoldDB" id="A0A284R2W6"/>
<dbReference type="PROSITE" id="PS00518">
    <property type="entry name" value="ZF_RING_1"/>
    <property type="match status" value="1"/>
</dbReference>
<dbReference type="CDD" id="cd22265">
    <property type="entry name" value="UDM1_RNF168"/>
    <property type="match status" value="1"/>
</dbReference>
<dbReference type="GO" id="GO:0043130">
    <property type="term" value="F:ubiquitin binding"/>
    <property type="evidence" value="ECO:0007669"/>
    <property type="project" value="TreeGrafter"/>
</dbReference>
<evidence type="ECO:0000256" key="7">
    <source>
        <dbReference type="ARBA" id="ARBA00022833"/>
    </source>
</evidence>
<evidence type="ECO:0000259" key="11">
    <source>
        <dbReference type="PROSITE" id="PS50089"/>
    </source>
</evidence>
<feature type="compositionally biased region" description="Polar residues" evidence="10">
    <location>
        <begin position="113"/>
        <end position="128"/>
    </location>
</feature>
<evidence type="ECO:0000256" key="2">
    <source>
        <dbReference type="ARBA" id="ARBA00022679"/>
    </source>
</evidence>
<feature type="region of interest" description="Disordered" evidence="10">
    <location>
        <begin position="253"/>
        <end position="276"/>
    </location>
</feature>
<dbReference type="EMBL" id="FUEG01000004">
    <property type="protein sequence ID" value="SJL03028.1"/>
    <property type="molecule type" value="Genomic_DNA"/>
</dbReference>
<feature type="zinc finger region" description="C3H1-type" evidence="8">
    <location>
        <begin position="5"/>
        <end position="32"/>
    </location>
</feature>
<dbReference type="PANTHER" id="PTHR22770">
    <property type="entry name" value="UBIQUITIN CONJUGATING ENZYME 7 INTERACTING PROTEIN-RELATED"/>
    <property type="match status" value="1"/>
</dbReference>
<feature type="domain" description="C3H1-type" evidence="12">
    <location>
        <begin position="5"/>
        <end position="32"/>
    </location>
</feature>
<dbReference type="GO" id="GO:0004842">
    <property type="term" value="F:ubiquitin-protein transferase activity"/>
    <property type="evidence" value="ECO:0007669"/>
    <property type="project" value="TreeGrafter"/>
</dbReference>
<dbReference type="Gene3D" id="3.30.1370.210">
    <property type="match status" value="1"/>
</dbReference>
<feature type="region of interest" description="Disordered" evidence="10">
    <location>
        <begin position="32"/>
        <end position="74"/>
    </location>
</feature>
<keyword evidence="6" id="KW-0833">Ubl conjugation pathway</keyword>
<evidence type="ECO:0000256" key="6">
    <source>
        <dbReference type="ARBA" id="ARBA00022786"/>
    </source>
</evidence>
<dbReference type="InterPro" id="IPR044066">
    <property type="entry name" value="TRIAD_supradom"/>
</dbReference>
<feature type="domain" description="C3H1-type" evidence="12">
    <location>
        <begin position="78"/>
        <end position="105"/>
    </location>
</feature>
<evidence type="ECO:0000256" key="5">
    <source>
        <dbReference type="ARBA" id="ARBA00022771"/>
    </source>
</evidence>
<dbReference type="GO" id="GO:0008270">
    <property type="term" value="F:zinc ion binding"/>
    <property type="evidence" value="ECO:0007669"/>
    <property type="project" value="UniProtKB-KW"/>
</dbReference>
<dbReference type="STRING" id="47428.A0A284R2W6"/>
<dbReference type="GO" id="GO:0097039">
    <property type="term" value="P:protein linear polyubiquitination"/>
    <property type="evidence" value="ECO:0007669"/>
    <property type="project" value="TreeGrafter"/>
</dbReference>
<dbReference type="Pfam" id="PF01485">
    <property type="entry name" value="IBR"/>
    <property type="match status" value="1"/>
</dbReference>
<dbReference type="InterPro" id="IPR051628">
    <property type="entry name" value="LUBAC_E3_Ligases"/>
</dbReference>
<dbReference type="OrthoDB" id="1431934at2759"/>
<comment type="pathway">
    <text evidence="1">Protein modification; protein ubiquitination.</text>
</comment>
<keyword evidence="5 8" id="KW-0863">Zinc-finger</keyword>
<keyword evidence="7 8" id="KW-0862">Zinc</keyword>
<feature type="region of interest" description="Disordered" evidence="10">
    <location>
        <begin position="388"/>
        <end position="457"/>
    </location>
</feature>
<protein>
    <submittedName>
        <fullName evidence="14">Uncharacterized protein</fullName>
    </submittedName>
</protein>
<keyword evidence="15" id="KW-1185">Reference proteome</keyword>
<proteinExistence type="predicted"/>
<dbReference type="OMA" id="VCYDEAS"/>
<keyword evidence="3 8" id="KW-0479">Metal-binding</keyword>
<feature type="domain" description="RING-type" evidence="11">
    <location>
        <begin position="957"/>
        <end position="1005"/>
    </location>
</feature>
<feature type="coiled-coil region" evidence="9">
    <location>
        <begin position="172"/>
        <end position="199"/>
    </location>
</feature>
<dbReference type="CDD" id="cd16449">
    <property type="entry name" value="RING-HC"/>
    <property type="match status" value="1"/>
</dbReference>
<evidence type="ECO:0000313" key="14">
    <source>
        <dbReference type="EMBL" id="SJL03028.1"/>
    </source>
</evidence>
<dbReference type="InterPro" id="IPR013083">
    <property type="entry name" value="Znf_RING/FYVE/PHD"/>
</dbReference>
<accession>A0A284R2W6</accession>
<dbReference type="InterPro" id="IPR001841">
    <property type="entry name" value="Znf_RING"/>
</dbReference>
<dbReference type="PROSITE" id="PS51873">
    <property type="entry name" value="TRIAD"/>
    <property type="match status" value="1"/>
</dbReference>
<feature type="compositionally biased region" description="Polar residues" evidence="10">
    <location>
        <begin position="32"/>
        <end position="44"/>
    </location>
</feature>
<dbReference type="PROSITE" id="PS50103">
    <property type="entry name" value="ZF_C3H1"/>
    <property type="match status" value="2"/>
</dbReference>
<dbReference type="PANTHER" id="PTHR22770:SF13">
    <property type="entry name" value="RING-TYPE DOMAIN-CONTAINING PROTEIN"/>
    <property type="match status" value="1"/>
</dbReference>
<sequence>MATMSTNAPICRFYQRGSCKLGSRCRNQHLNIVSETNTNQPQNLNKNRVRTRRKGGRSSTGQDNAPSSGAALHRVTDNSRRGVCFSWQKGSCAKGEACRFSHPPKVQDESLDGENQNLKDASSSSNVPHTRGEGYQFVRDANSRLNQDFIKLAKAKAEDKADNERLRQGEVQRKWDEQRRQEESRIRQEEEQRRIDEERFTADALWPRTRIVFGTFDSGSEAGSSWQPQEDDVRLAEAKVKQVREENEQLYQEEVRRRRDERHRQEENRIRQEEQRRRIDEERFTADADVHQSWARIVFGTFDSGSEAGPSRQSQEDDVRLAEAKAKEVREENERLDQEEVRRKRDEQEETCIRQEEQRRRIDEERFTADADAHQSWAHIVFGTFDSGSEAGPSRQSQEDDVKLAEAKAKEVREENERLYQEEVRRKRDERHRQEETRIRQEEQQRRIDEEQRTAEAHRTHQCTVFGSIVTFSSGLAIQNIIAGFDCCRIRVKNIPHDARPHEIEDLFLQQGLDVSDFHVVAVDSTSNGTKHADIVTNATVAQVLAAGLEGIEFRDERLEFEVGTYNLPGGMGALAPEDENVLTISCRGPSATYSVAYPDMTTCHLKVVELNGRICSGRKVKVEINQSLSGQFVPTFRRNAIKISNLPDDASLAMVCDLAKSDYLHVQLLTSSNFDIDAACHQLRLQINKVAGGEVQSFDVTSRGDTEAGIFSVRVRFKTWECAKKVEDALANRCYPFVGNSMFWLKLPQQQLYTIIIPSQQYRAQASLWTDLEASIKDPKACDLFIRQESGGDFRIQISGAVKGAIGALKVRIESLASGEKFDQWHERLARPSAALMRKIKDAGAFMRSNLRTHSIKLYGTSVAITRAKAILKEEIDHLMSMQSSVQLERRSMGYFLRTGLTAMKEVFGEDCATLNIRSARITIRGGEEIRLHLKNHIAESLKAVIVQIAPGNHTCPVCYDEASAPFQLVCRHVYCTACIRHFLTSAAETGIFPLACMGNNATCGTLISIPVLQKFLPQNSFDHLLETVFTSYVDKQPQVFGYCKTPDCTQIYRKSESPSPLLCPSCFSEICSSCGGDSHVGKSCEEARIFNNPAEQERLSEAWIMQQSGIKKCPACSRLLEKTAGCNHMQCPFVFQILCSPGFD</sequence>
<feature type="domain" description="RING-type" evidence="13">
    <location>
        <begin position="953"/>
        <end position="1146"/>
    </location>
</feature>
<evidence type="ECO:0000256" key="9">
    <source>
        <dbReference type="SAM" id="Coils"/>
    </source>
</evidence>
<organism evidence="14 15">
    <name type="scientific">Armillaria ostoyae</name>
    <name type="common">Armillaria root rot fungus</name>
    <dbReference type="NCBI Taxonomy" id="47428"/>
    <lineage>
        <taxon>Eukaryota</taxon>
        <taxon>Fungi</taxon>
        <taxon>Dikarya</taxon>
        <taxon>Basidiomycota</taxon>
        <taxon>Agaricomycotina</taxon>
        <taxon>Agaricomycetes</taxon>
        <taxon>Agaricomycetidae</taxon>
        <taxon>Agaricales</taxon>
        <taxon>Marasmiineae</taxon>
        <taxon>Physalacriaceae</taxon>
        <taxon>Armillaria</taxon>
    </lineage>
</organism>
<evidence type="ECO:0000256" key="3">
    <source>
        <dbReference type="ARBA" id="ARBA00022723"/>
    </source>
</evidence>
<dbReference type="GO" id="GO:0043161">
    <property type="term" value="P:proteasome-mediated ubiquitin-dependent protein catabolic process"/>
    <property type="evidence" value="ECO:0007669"/>
    <property type="project" value="TreeGrafter"/>
</dbReference>
<dbReference type="GO" id="GO:0000151">
    <property type="term" value="C:ubiquitin ligase complex"/>
    <property type="evidence" value="ECO:0007669"/>
    <property type="project" value="TreeGrafter"/>
</dbReference>
<dbReference type="Pfam" id="PF13445">
    <property type="entry name" value="zf-RING_UBOX"/>
    <property type="match status" value="1"/>
</dbReference>
<dbReference type="Proteomes" id="UP000219338">
    <property type="component" value="Unassembled WGS sequence"/>
</dbReference>
<dbReference type="InterPro" id="IPR027370">
    <property type="entry name" value="Znf-RING_euk"/>
</dbReference>
<dbReference type="InterPro" id="IPR002867">
    <property type="entry name" value="IBR_dom"/>
</dbReference>
<feature type="zinc finger region" description="C3H1-type" evidence="8">
    <location>
        <begin position="78"/>
        <end position="105"/>
    </location>
</feature>
<evidence type="ECO:0000259" key="13">
    <source>
        <dbReference type="PROSITE" id="PS51873"/>
    </source>
</evidence>
<keyword evidence="9" id="KW-0175">Coiled coil</keyword>
<feature type="compositionally biased region" description="Basic and acidic residues" evidence="10">
    <location>
        <begin position="314"/>
        <end position="357"/>
    </location>
</feature>